<dbReference type="EMBL" id="ABHU01000031">
    <property type="protein sequence ID" value="EDU88841.1"/>
    <property type="molecule type" value="Genomic_DNA"/>
</dbReference>
<evidence type="ECO:0000313" key="2">
    <source>
        <dbReference type="Proteomes" id="UP000004641"/>
    </source>
</evidence>
<sequence>MRISQIKRNEKKVGKYIMTNVLDILTIACGISDLEKIIDFTGVMLRD</sequence>
<protein>
    <submittedName>
        <fullName evidence="1">Uncharacterized protein</fullName>
    </submittedName>
</protein>
<gene>
    <name evidence="1" type="ORF">ECH7EC869_4618</name>
</gene>
<organism evidence="1 2">
    <name type="scientific">Escherichia coli O157:H7 (strain EC869)</name>
    <dbReference type="NCBI Taxonomy" id="478008"/>
    <lineage>
        <taxon>Bacteria</taxon>
        <taxon>Pseudomonadati</taxon>
        <taxon>Pseudomonadota</taxon>
        <taxon>Gammaproteobacteria</taxon>
        <taxon>Enterobacterales</taxon>
        <taxon>Enterobacteriaceae</taxon>
        <taxon>Escherichia</taxon>
    </lineage>
</organism>
<name>A0A0H3PR34_ECO5C</name>
<reference evidence="1 2" key="1">
    <citation type="journal article" date="2011" name="Appl. Environ. Microbiol.">
        <title>Genome signatures of Escherichia coli O157:H7 isolates from the bovine host reservoir.</title>
        <authorList>
            <person name="Eppinger M."/>
            <person name="Mammel M.K."/>
            <person name="Leclerc J.E."/>
            <person name="Ravel J."/>
            <person name="Cebula T.A."/>
        </authorList>
    </citation>
    <scope>NUCLEOTIDE SEQUENCE [LARGE SCALE GENOMIC DNA]</scope>
    <source>
        <strain evidence="1 2">EC869</strain>
    </source>
</reference>
<comment type="caution">
    <text evidence="1">The sequence shown here is derived from an EMBL/GenBank/DDBJ whole genome shotgun (WGS) entry which is preliminary data.</text>
</comment>
<accession>A0A0H3PR34</accession>
<dbReference type="AlphaFoldDB" id="A0A0H3PR34"/>
<dbReference type="Proteomes" id="UP000004641">
    <property type="component" value="Unassembled WGS sequence"/>
</dbReference>
<proteinExistence type="predicted"/>
<dbReference type="BioCyc" id="ECOL478008-HMP:G76-482327-MONOMER"/>
<evidence type="ECO:0000313" key="1">
    <source>
        <dbReference type="EMBL" id="EDU88841.1"/>
    </source>
</evidence>